<keyword evidence="3" id="KW-1185">Reference proteome</keyword>
<reference evidence="3" key="1">
    <citation type="journal article" date="2017" name="Nat. Ecol. Evol.">
        <title>Genome expansion and lineage-specific genetic innovations in the forest pathogenic fungi Armillaria.</title>
        <authorList>
            <person name="Sipos G."/>
            <person name="Prasanna A.N."/>
            <person name="Walter M.C."/>
            <person name="O'Connor E."/>
            <person name="Balint B."/>
            <person name="Krizsan K."/>
            <person name="Kiss B."/>
            <person name="Hess J."/>
            <person name="Varga T."/>
            <person name="Slot J."/>
            <person name="Riley R."/>
            <person name="Boka B."/>
            <person name="Rigling D."/>
            <person name="Barry K."/>
            <person name="Lee J."/>
            <person name="Mihaltcheva S."/>
            <person name="LaButti K."/>
            <person name="Lipzen A."/>
            <person name="Waldron R."/>
            <person name="Moloney N.M."/>
            <person name="Sperisen C."/>
            <person name="Kredics L."/>
            <person name="Vagvoelgyi C."/>
            <person name="Patrignani A."/>
            <person name="Fitzpatrick D."/>
            <person name="Nagy I."/>
            <person name="Doyle S."/>
            <person name="Anderson J.B."/>
            <person name="Grigoriev I.V."/>
            <person name="Gueldener U."/>
            <person name="Muensterkoetter M."/>
            <person name="Nagy L.G."/>
        </authorList>
    </citation>
    <scope>NUCLEOTIDE SEQUENCE [LARGE SCALE GENOMIC DNA]</scope>
    <source>
        <strain evidence="3">Ar21-2</strain>
    </source>
</reference>
<keyword evidence="1" id="KW-0472">Membrane</keyword>
<evidence type="ECO:0000313" key="3">
    <source>
        <dbReference type="Proteomes" id="UP000217790"/>
    </source>
</evidence>
<evidence type="ECO:0000256" key="1">
    <source>
        <dbReference type="SAM" id="Phobius"/>
    </source>
</evidence>
<gene>
    <name evidence="2" type="ORF">ARMGADRAFT_475893</name>
</gene>
<organism evidence="2 3">
    <name type="scientific">Armillaria gallica</name>
    <name type="common">Bulbous honey fungus</name>
    <name type="synonym">Armillaria bulbosa</name>
    <dbReference type="NCBI Taxonomy" id="47427"/>
    <lineage>
        <taxon>Eukaryota</taxon>
        <taxon>Fungi</taxon>
        <taxon>Dikarya</taxon>
        <taxon>Basidiomycota</taxon>
        <taxon>Agaricomycotina</taxon>
        <taxon>Agaricomycetes</taxon>
        <taxon>Agaricomycetidae</taxon>
        <taxon>Agaricales</taxon>
        <taxon>Marasmiineae</taxon>
        <taxon>Physalacriaceae</taxon>
        <taxon>Armillaria</taxon>
    </lineage>
</organism>
<dbReference type="Proteomes" id="UP000217790">
    <property type="component" value="Unassembled WGS sequence"/>
</dbReference>
<dbReference type="AlphaFoldDB" id="A0A2H3CZW9"/>
<feature type="transmembrane region" description="Helical" evidence="1">
    <location>
        <begin position="20"/>
        <end position="40"/>
    </location>
</feature>
<protein>
    <submittedName>
        <fullName evidence="2">Uncharacterized protein</fullName>
    </submittedName>
</protein>
<dbReference type="InParanoid" id="A0A2H3CZW9"/>
<proteinExistence type="predicted"/>
<evidence type="ECO:0000313" key="2">
    <source>
        <dbReference type="EMBL" id="PBK87034.1"/>
    </source>
</evidence>
<sequence length="81" mass="9573">MYQSCFLLCNLYCRLPCQPVWYAGFFFWLLVIMEELLCVFCPARVHELRVAISVRVNIRLCILCLMDKTCTVHRPMHTVNS</sequence>
<accession>A0A2H3CZW9</accession>
<name>A0A2H3CZW9_ARMGA</name>
<keyword evidence="1" id="KW-0812">Transmembrane</keyword>
<keyword evidence="1" id="KW-1133">Transmembrane helix</keyword>
<dbReference type="EMBL" id="KZ293681">
    <property type="protein sequence ID" value="PBK87034.1"/>
    <property type="molecule type" value="Genomic_DNA"/>
</dbReference>